<dbReference type="EMBL" id="JBHILM010000013">
    <property type="protein sequence ID" value="MFB5681897.1"/>
    <property type="molecule type" value="Genomic_DNA"/>
</dbReference>
<accession>A0ABV5B8R8</accession>
<evidence type="ECO:0000256" key="6">
    <source>
        <dbReference type="ARBA" id="ARBA00022692"/>
    </source>
</evidence>
<comment type="similarity">
    <text evidence="3 10">Belongs to the FliL family.</text>
</comment>
<protein>
    <recommendedName>
        <fullName evidence="10">Flagellar protein FliL</fullName>
    </recommendedName>
</protein>
<organism evidence="11 12">
    <name type="scientific">Paenibacillus terreus</name>
    <dbReference type="NCBI Taxonomy" id="1387834"/>
    <lineage>
        <taxon>Bacteria</taxon>
        <taxon>Bacillati</taxon>
        <taxon>Bacillota</taxon>
        <taxon>Bacilli</taxon>
        <taxon>Bacillales</taxon>
        <taxon>Paenibacillaceae</taxon>
        <taxon>Paenibacillus</taxon>
    </lineage>
</organism>
<sequence>MKRMLPWLTTMLLGITLIVVAAFLLLPQLTGGESSKAAAEERPAPKLSADEIVEVTSEITEIRTNLADSDYVVKVNFAFQLNNGKAKESFEKIKEISIKPIVIQTFADTKPEQLKTAKGREEFTDRLTALINKTLPEGRLTSIKFTDFMLAPLL</sequence>
<name>A0ABV5B8R8_9BACL</name>
<evidence type="ECO:0000313" key="12">
    <source>
        <dbReference type="Proteomes" id="UP001580407"/>
    </source>
</evidence>
<dbReference type="InterPro" id="IPR005503">
    <property type="entry name" value="FliL"/>
</dbReference>
<comment type="subcellular location">
    <subcellularLocation>
        <location evidence="2">Cell membrane</location>
        <topology evidence="2">Single-pass membrane protein</topology>
    </subcellularLocation>
</comment>
<comment type="function">
    <text evidence="1 10">Controls the rotational direction of flagella during chemotaxis.</text>
</comment>
<dbReference type="Pfam" id="PF03748">
    <property type="entry name" value="FliL"/>
    <property type="match status" value="1"/>
</dbReference>
<keyword evidence="8" id="KW-1133">Transmembrane helix</keyword>
<evidence type="ECO:0000256" key="9">
    <source>
        <dbReference type="ARBA" id="ARBA00023136"/>
    </source>
</evidence>
<evidence type="ECO:0000256" key="4">
    <source>
        <dbReference type="ARBA" id="ARBA00022475"/>
    </source>
</evidence>
<comment type="caution">
    <text evidence="11">The sequence shown here is derived from an EMBL/GenBank/DDBJ whole genome shotgun (WGS) entry which is preliminary data.</text>
</comment>
<evidence type="ECO:0000256" key="3">
    <source>
        <dbReference type="ARBA" id="ARBA00008281"/>
    </source>
</evidence>
<dbReference type="PANTHER" id="PTHR35091:SF2">
    <property type="entry name" value="FLAGELLAR PROTEIN FLIL"/>
    <property type="match status" value="1"/>
</dbReference>
<reference evidence="11 12" key="1">
    <citation type="submission" date="2024-09" db="EMBL/GenBank/DDBJ databases">
        <authorList>
            <person name="Ruan L."/>
        </authorList>
    </citation>
    <scope>NUCLEOTIDE SEQUENCE [LARGE SCALE GENOMIC DNA]</scope>
    <source>
        <strain evidence="11 12">D33</strain>
    </source>
</reference>
<dbReference type="PANTHER" id="PTHR35091">
    <property type="entry name" value="FLAGELLAR PROTEIN FLIL"/>
    <property type="match status" value="1"/>
</dbReference>
<keyword evidence="4 10" id="KW-1003">Cell membrane</keyword>
<keyword evidence="5 10" id="KW-0145">Chemotaxis</keyword>
<keyword evidence="6" id="KW-0812">Transmembrane</keyword>
<evidence type="ECO:0000256" key="2">
    <source>
        <dbReference type="ARBA" id="ARBA00004162"/>
    </source>
</evidence>
<keyword evidence="11" id="KW-0282">Flagellum</keyword>
<evidence type="ECO:0000256" key="1">
    <source>
        <dbReference type="ARBA" id="ARBA00002254"/>
    </source>
</evidence>
<keyword evidence="9 10" id="KW-0472">Membrane</keyword>
<evidence type="ECO:0000256" key="10">
    <source>
        <dbReference type="RuleBase" id="RU364125"/>
    </source>
</evidence>
<evidence type="ECO:0000256" key="8">
    <source>
        <dbReference type="ARBA" id="ARBA00022989"/>
    </source>
</evidence>
<evidence type="ECO:0000256" key="5">
    <source>
        <dbReference type="ARBA" id="ARBA00022500"/>
    </source>
</evidence>
<gene>
    <name evidence="11" type="ORF">ACE3NQ_13325</name>
</gene>
<keyword evidence="11" id="KW-0969">Cilium</keyword>
<dbReference type="Proteomes" id="UP001580407">
    <property type="component" value="Unassembled WGS sequence"/>
</dbReference>
<keyword evidence="11" id="KW-0966">Cell projection</keyword>
<evidence type="ECO:0000256" key="7">
    <source>
        <dbReference type="ARBA" id="ARBA00022779"/>
    </source>
</evidence>
<dbReference type="RefSeq" id="WP_375525664.1">
    <property type="nucleotide sequence ID" value="NZ_JBHILM010000013.1"/>
</dbReference>
<keyword evidence="7 10" id="KW-0283">Flagellar rotation</keyword>
<keyword evidence="12" id="KW-1185">Reference proteome</keyword>
<proteinExistence type="inferred from homology"/>
<evidence type="ECO:0000313" key="11">
    <source>
        <dbReference type="EMBL" id="MFB5681897.1"/>
    </source>
</evidence>